<keyword evidence="3 6" id="KW-0812">Transmembrane</keyword>
<evidence type="ECO:0000256" key="2">
    <source>
        <dbReference type="ARBA" id="ARBA00022448"/>
    </source>
</evidence>
<sequence>MSSLAVAGFLMIVIFMFLLMKKKISAMVGLILIPIVFAVILGFGPQVGAMALDGIKKVAPTAVMIAFAMFYFMIMIDTGLFDPLINGILRAVKGDPMKVAVGTALLAGFVSLDGDGATTYIITTSAMLAVHRHLKMDPVILPALAIMQNGVMNITPWGGPTARVMASLHLEASELFIPLIPGMIAGTLWILFVAYRWGIAERKRLGIVHHLENAQTAATAAPGDFSAASLEEMGSDASLKRPKLFGVNLALTIVLMACLVTEALPLNVLFMVGSAIALLINYPNLKIQSERISHYGTNVLPNISMVLGAGIFTGILSGTKMIDAMAKTLTNNIPESMGTHLALITGLTSLPFDYFLTNDAFYFGIVPLLAKTAATYGISTAEIGRASLVAQGCHLLSPLVASTYILIGLNNITLEDLTKKALLPSIMTSVIMLATAIVLGVIPL</sequence>
<comment type="caution">
    <text evidence="8">The sequence shown here is derived from an EMBL/GenBank/DDBJ whole genome shotgun (WGS) entry which is preliminary data.</text>
</comment>
<comment type="subcellular location">
    <subcellularLocation>
        <location evidence="1">Membrane</location>
        <topology evidence="1">Multi-pass membrane protein</topology>
    </subcellularLocation>
</comment>
<evidence type="ECO:0000259" key="7">
    <source>
        <dbReference type="Pfam" id="PF03600"/>
    </source>
</evidence>
<dbReference type="Proteomes" id="UP000003240">
    <property type="component" value="Unassembled WGS sequence"/>
</dbReference>
<dbReference type="AlphaFoldDB" id="F7NGM1"/>
<feature type="transmembrane region" description="Helical" evidence="6">
    <location>
        <begin position="28"/>
        <end position="52"/>
    </location>
</feature>
<evidence type="ECO:0000256" key="4">
    <source>
        <dbReference type="ARBA" id="ARBA00022989"/>
    </source>
</evidence>
<keyword evidence="9" id="KW-1185">Reference proteome</keyword>
<reference evidence="8 9" key="1">
    <citation type="journal article" date="2011" name="EMBO J.">
        <title>Structural diversity of bacterial flagellar motors.</title>
        <authorList>
            <person name="Chen S."/>
            <person name="Beeby M."/>
            <person name="Murphy G.E."/>
            <person name="Leadbetter J.R."/>
            <person name="Hendrixson D.R."/>
            <person name="Briegel A."/>
            <person name="Li Z."/>
            <person name="Shi J."/>
            <person name="Tocheva E.I."/>
            <person name="Muller A."/>
            <person name="Dobro M.J."/>
            <person name="Jensen G.J."/>
        </authorList>
    </citation>
    <scope>NUCLEOTIDE SEQUENCE [LARGE SCALE GENOMIC DNA]</scope>
    <source>
        <strain evidence="8 9">DSM 6540</strain>
    </source>
</reference>
<evidence type="ECO:0000256" key="3">
    <source>
        <dbReference type="ARBA" id="ARBA00022692"/>
    </source>
</evidence>
<keyword evidence="2" id="KW-0813">Transport</keyword>
<proteinExistence type="predicted"/>
<dbReference type="GO" id="GO:0015137">
    <property type="term" value="F:citrate transmembrane transporter activity"/>
    <property type="evidence" value="ECO:0007669"/>
    <property type="project" value="InterPro"/>
</dbReference>
<evidence type="ECO:0000256" key="5">
    <source>
        <dbReference type="ARBA" id="ARBA00023136"/>
    </source>
</evidence>
<dbReference type="InterPro" id="IPR014738">
    <property type="entry name" value="Citrate_transporter"/>
</dbReference>
<evidence type="ECO:0000313" key="8">
    <source>
        <dbReference type="EMBL" id="EGO64825.1"/>
    </source>
</evidence>
<feature type="transmembrane region" description="Helical" evidence="6">
    <location>
        <begin position="249"/>
        <end position="279"/>
    </location>
</feature>
<evidence type="ECO:0000313" key="9">
    <source>
        <dbReference type="Proteomes" id="UP000003240"/>
    </source>
</evidence>
<feature type="transmembrane region" description="Helical" evidence="6">
    <location>
        <begin position="175"/>
        <end position="195"/>
    </location>
</feature>
<feature type="transmembrane region" description="Helical" evidence="6">
    <location>
        <begin position="361"/>
        <end position="381"/>
    </location>
</feature>
<evidence type="ECO:0000256" key="6">
    <source>
        <dbReference type="SAM" id="Phobius"/>
    </source>
</evidence>
<dbReference type="EMBL" id="AFGF01000049">
    <property type="protein sequence ID" value="EGO64825.1"/>
    <property type="molecule type" value="Genomic_DNA"/>
</dbReference>
<protein>
    <submittedName>
        <fullName evidence="8">Citrate transporter, CitM family protein</fullName>
    </submittedName>
</protein>
<accession>F7NGM1</accession>
<name>F7NGM1_9FIRM</name>
<dbReference type="GO" id="GO:0016020">
    <property type="term" value="C:membrane"/>
    <property type="evidence" value="ECO:0007669"/>
    <property type="project" value="UniProtKB-SubCell"/>
</dbReference>
<gene>
    <name evidence="8" type="ORF">ALO_06045</name>
</gene>
<dbReference type="NCBIfam" id="TIGR00784">
    <property type="entry name" value="citMHS"/>
    <property type="match status" value="1"/>
</dbReference>
<feature type="transmembrane region" description="Helical" evidence="6">
    <location>
        <begin position="421"/>
        <end position="442"/>
    </location>
</feature>
<dbReference type="OrthoDB" id="5329450at2"/>
<dbReference type="Pfam" id="PF03600">
    <property type="entry name" value="CitMHS"/>
    <property type="match status" value="1"/>
</dbReference>
<evidence type="ECO:0000256" key="1">
    <source>
        <dbReference type="ARBA" id="ARBA00004141"/>
    </source>
</evidence>
<keyword evidence="5 6" id="KW-0472">Membrane</keyword>
<dbReference type="RefSeq" id="WP_004093835.1">
    <property type="nucleotide sequence ID" value="NZ_AFGF01000049.1"/>
</dbReference>
<feature type="transmembrane region" description="Helical" evidence="6">
    <location>
        <begin position="337"/>
        <end position="355"/>
    </location>
</feature>
<feature type="transmembrane region" description="Helical" evidence="6">
    <location>
        <begin position="388"/>
        <end position="409"/>
    </location>
</feature>
<feature type="transmembrane region" description="Helical" evidence="6">
    <location>
        <begin position="6"/>
        <end position="21"/>
    </location>
</feature>
<dbReference type="eggNOG" id="COG2851">
    <property type="taxonomic scope" value="Bacteria"/>
</dbReference>
<dbReference type="InterPro" id="IPR004680">
    <property type="entry name" value="Cit_transptr-like_dom"/>
</dbReference>
<keyword evidence="4 6" id="KW-1133">Transmembrane helix</keyword>
<feature type="domain" description="Citrate transporter-like" evidence="7">
    <location>
        <begin position="15"/>
        <end position="390"/>
    </location>
</feature>
<feature type="transmembrane region" description="Helical" evidence="6">
    <location>
        <begin position="58"/>
        <end position="81"/>
    </location>
</feature>
<organism evidence="8 9">
    <name type="scientific">Acetonema longum DSM 6540</name>
    <dbReference type="NCBI Taxonomy" id="1009370"/>
    <lineage>
        <taxon>Bacteria</taxon>
        <taxon>Bacillati</taxon>
        <taxon>Bacillota</taxon>
        <taxon>Negativicutes</taxon>
        <taxon>Acetonemataceae</taxon>
        <taxon>Acetonema</taxon>
    </lineage>
</organism>
<feature type="transmembrane region" description="Helical" evidence="6">
    <location>
        <begin position="299"/>
        <end position="316"/>
    </location>
</feature>